<reference evidence="3" key="1">
    <citation type="journal article" date="2021" name="Nat. Commun.">
        <title>Genetic determinants of endophytism in the Arabidopsis root mycobiome.</title>
        <authorList>
            <person name="Mesny F."/>
            <person name="Miyauchi S."/>
            <person name="Thiergart T."/>
            <person name="Pickel B."/>
            <person name="Atanasova L."/>
            <person name="Karlsson M."/>
            <person name="Huettel B."/>
            <person name="Barry K.W."/>
            <person name="Haridas S."/>
            <person name="Chen C."/>
            <person name="Bauer D."/>
            <person name="Andreopoulos W."/>
            <person name="Pangilinan J."/>
            <person name="LaButti K."/>
            <person name="Riley R."/>
            <person name="Lipzen A."/>
            <person name="Clum A."/>
            <person name="Drula E."/>
            <person name="Henrissat B."/>
            <person name="Kohler A."/>
            <person name="Grigoriev I.V."/>
            <person name="Martin F.M."/>
            <person name="Hacquard S."/>
        </authorList>
    </citation>
    <scope>NUCLEOTIDE SEQUENCE</scope>
    <source>
        <strain evidence="3">MPI-CAGE-CH-0243</strain>
    </source>
</reference>
<accession>A0A9P9IKC1</accession>
<organism evidence="3 4">
    <name type="scientific">Dendryphion nanum</name>
    <dbReference type="NCBI Taxonomy" id="256645"/>
    <lineage>
        <taxon>Eukaryota</taxon>
        <taxon>Fungi</taxon>
        <taxon>Dikarya</taxon>
        <taxon>Ascomycota</taxon>
        <taxon>Pezizomycotina</taxon>
        <taxon>Dothideomycetes</taxon>
        <taxon>Pleosporomycetidae</taxon>
        <taxon>Pleosporales</taxon>
        <taxon>Torulaceae</taxon>
        <taxon>Dendryphion</taxon>
    </lineage>
</organism>
<name>A0A9P9IKC1_9PLEO</name>
<protein>
    <submittedName>
        <fullName evidence="3">Uncharacterized protein</fullName>
    </submittedName>
</protein>
<evidence type="ECO:0000256" key="2">
    <source>
        <dbReference type="SAM" id="Phobius"/>
    </source>
</evidence>
<dbReference type="AlphaFoldDB" id="A0A9P9IKC1"/>
<feature type="region of interest" description="Disordered" evidence="1">
    <location>
        <begin position="1"/>
        <end position="33"/>
    </location>
</feature>
<dbReference type="EMBL" id="JAGMWT010000009">
    <property type="protein sequence ID" value="KAH7122405.1"/>
    <property type="molecule type" value="Genomic_DNA"/>
</dbReference>
<keyword evidence="2" id="KW-0812">Transmembrane</keyword>
<evidence type="ECO:0000313" key="4">
    <source>
        <dbReference type="Proteomes" id="UP000700596"/>
    </source>
</evidence>
<sequence>MGDRPGDRLSSIGTKSFAPDPNDNPKFAIPRSEHNFPEVCTSWPLPEEHGRSDIWHTEYVQRDGLQHELGVDQRTGHVDDSTRCSRSELSAQKEDPMGKNGHPSPEKEKRNCTTNRIKLILFITLPILMLLVVTGTMTGIAWSQNKQLHTKIRYLENSTRVTDVVRYMGTPVFNLPHPTDIPLVAGFCPPLTEGDGKRKFPIVSAGNGEAFFECYNNTYFASGDLMGFTALSLQICLDACWNWNRLRNQTQCRAVTMNPDLGKVYKTNHESSCWLKENVTRDGMSDLATSAMLCLKGGC</sequence>
<evidence type="ECO:0000313" key="3">
    <source>
        <dbReference type="EMBL" id="KAH7122405.1"/>
    </source>
</evidence>
<feature type="region of interest" description="Disordered" evidence="1">
    <location>
        <begin position="74"/>
        <end position="110"/>
    </location>
</feature>
<dbReference type="Proteomes" id="UP000700596">
    <property type="component" value="Unassembled WGS sequence"/>
</dbReference>
<feature type="compositionally biased region" description="Basic and acidic residues" evidence="1">
    <location>
        <begin position="74"/>
        <end position="97"/>
    </location>
</feature>
<keyword evidence="2" id="KW-0472">Membrane</keyword>
<dbReference type="OrthoDB" id="5358884at2759"/>
<comment type="caution">
    <text evidence="3">The sequence shown here is derived from an EMBL/GenBank/DDBJ whole genome shotgun (WGS) entry which is preliminary data.</text>
</comment>
<gene>
    <name evidence="3" type="ORF">B0J11DRAFT_338210</name>
</gene>
<keyword evidence="2" id="KW-1133">Transmembrane helix</keyword>
<evidence type="ECO:0000256" key="1">
    <source>
        <dbReference type="SAM" id="MobiDB-lite"/>
    </source>
</evidence>
<feature type="transmembrane region" description="Helical" evidence="2">
    <location>
        <begin position="119"/>
        <end position="142"/>
    </location>
</feature>
<proteinExistence type="predicted"/>
<keyword evidence="4" id="KW-1185">Reference proteome</keyword>